<dbReference type="Proteomes" id="UP000199391">
    <property type="component" value="Unassembled WGS sequence"/>
</dbReference>
<keyword evidence="25" id="KW-1185">Reference proteome</keyword>
<feature type="region of interest" description="Disordered" evidence="18">
    <location>
        <begin position="738"/>
        <end position="759"/>
    </location>
</feature>
<dbReference type="AlphaFoldDB" id="A0A1I7KV67"/>
<evidence type="ECO:0000256" key="18">
    <source>
        <dbReference type="SAM" id="MobiDB-lite"/>
    </source>
</evidence>
<organism evidence="24 25">
    <name type="scientific">Pseudoduganella namucuonensis</name>
    <dbReference type="NCBI Taxonomy" id="1035707"/>
    <lineage>
        <taxon>Bacteria</taxon>
        <taxon>Pseudomonadati</taxon>
        <taxon>Pseudomonadota</taxon>
        <taxon>Betaproteobacteria</taxon>
        <taxon>Burkholderiales</taxon>
        <taxon>Oxalobacteraceae</taxon>
        <taxon>Telluria group</taxon>
        <taxon>Pseudoduganella</taxon>
    </lineage>
</organism>
<dbReference type="SUPFAM" id="SSF158472">
    <property type="entry name" value="HAMP domain-like"/>
    <property type="match status" value="1"/>
</dbReference>
<dbReference type="Gene3D" id="1.20.120.160">
    <property type="entry name" value="HPT domain"/>
    <property type="match status" value="1"/>
</dbReference>
<evidence type="ECO:0000256" key="7">
    <source>
        <dbReference type="ARBA" id="ARBA00022741"/>
    </source>
</evidence>
<dbReference type="EMBL" id="FPBO01000020">
    <property type="protein sequence ID" value="SFV01363.1"/>
    <property type="molecule type" value="Genomic_DNA"/>
</dbReference>
<dbReference type="CDD" id="cd00082">
    <property type="entry name" value="HisKA"/>
    <property type="match status" value="1"/>
</dbReference>
<dbReference type="InterPro" id="IPR003660">
    <property type="entry name" value="HAMP_dom"/>
</dbReference>
<evidence type="ECO:0000256" key="17">
    <source>
        <dbReference type="PROSITE-ProRule" id="PRU00169"/>
    </source>
</evidence>
<dbReference type="InterPro" id="IPR036097">
    <property type="entry name" value="HisK_dim/P_sf"/>
</dbReference>
<dbReference type="InterPro" id="IPR036890">
    <property type="entry name" value="HATPase_C_sf"/>
</dbReference>
<dbReference type="InterPro" id="IPR036641">
    <property type="entry name" value="HPT_dom_sf"/>
</dbReference>
<feature type="compositionally biased region" description="Low complexity" evidence="18">
    <location>
        <begin position="675"/>
        <end position="691"/>
    </location>
</feature>
<feature type="modified residue" description="4-aspartylphosphate" evidence="17">
    <location>
        <position position="582"/>
    </location>
</feature>
<dbReference type="InterPro" id="IPR005467">
    <property type="entry name" value="His_kinase_dom"/>
</dbReference>
<evidence type="ECO:0000259" key="20">
    <source>
        <dbReference type="PROSITE" id="PS50109"/>
    </source>
</evidence>
<evidence type="ECO:0000256" key="11">
    <source>
        <dbReference type="ARBA" id="ARBA00023026"/>
    </source>
</evidence>
<feature type="region of interest" description="Disordered" evidence="18">
    <location>
        <begin position="650"/>
        <end position="724"/>
    </location>
</feature>
<dbReference type="GO" id="GO:0005524">
    <property type="term" value="F:ATP binding"/>
    <property type="evidence" value="ECO:0007669"/>
    <property type="project" value="UniProtKB-KW"/>
</dbReference>
<evidence type="ECO:0000259" key="21">
    <source>
        <dbReference type="PROSITE" id="PS50110"/>
    </source>
</evidence>
<evidence type="ECO:0000256" key="10">
    <source>
        <dbReference type="ARBA" id="ARBA00023012"/>
    </source>
</evidence>
<dbReference type="SMART" id="SM00387">
    <property type="entry name" value="HATPase_c"/>
    <property type="match status" value="1"/>
</dbReference>
<comment type="subunit">
    <text evidence="13">At low DSF concentrations, interacts with RpfF.</text>
</comment>
<dbReference type="Gene3D" id="3.40.50.2300">
    <property type="match status" value="2"/>
</dbReference>
<keyword evidence="19" id="KW-0472">Membrane</keyword>
<evidence type="ECO:0000256" key="13">
    <source>
        <dbReference type="ARBA" id="ARBA00064003"/>
    </source>
</evidence>
<evidence type="ECO:0000256" key="12">
    <source>
        <dbReference type="ARBA" id="ARBA00058004"/>
    </source>
</evidence>
<feature type="domain" description="Response regulatory" evidence="21">
    <location>
        <begin position="761"/>
        <end position="881"/>
    </location>
</feature>
<dbReference type="SUPFAM" id="SSF52172">
    <property type="entry name" value="CheY-like"/>
    <property type="match status" value="2"/>
</dbReference>
<dbReference type="InterPro" id="IPR011006">
    <property type="entry name" value="CheY-like_superfamily"/>
</dbReference>
<accession>A0A1I7KV67</accession>
<dbReference type="EC" id="2.7.13.3" evidence="3"/>
<evidence type="ECO:0000313" key="24">
    <source>
        <dbReference type="EMBL" id="SFV01363.1"/>
    </source>
</evidence>
<dbReference type="STRING" id="1035707.SAMN05216552_10201"/>
<dbReference type="PANTHER" id="PTHR45339">
    <property type="entry name" value="HYBRID SIGNAL TRANSDUCTION HISTIDINE KINASE J"/>
    <property type="match status" value="1"/>
</dbReference>
<dbReference type="CDD" id="cd06225">
    <property type="entry name" value="HAMP"/>
    <property type="match status" value="1"/>
</dbReference>
<evidence type="ECO:0000256" key="3">
    <source>
        <dbReference type="ARBA" id="ARBA00012438"/>
    </source>
</evidence>
<keyword evidence="10" id="KW-0902">Two-component regulatory system</keyword>
<keyword evidence="19" id="KW-1133">Transmembrane helix</keyword>
<dbReference type="PROSITE" id="PS50109">
    <property type="entry name" value="HIS_KIN"/>
    <property type="match status" value="1"/>
</dbReference>
<dbReference type="FunFam" id="3.30.565.10:FF:000010">
    <property type="entry name" value="Sensor histidine kinase RcsC"/>
    <property type="match status" value="1"/>
</dbReference>
<proteinExistence type="predicted"/>
<sequence>MLSFERSGLSRKLTIISAWSTGSALLLAFAVFATTHVISQLELERRQLYTLAGTLAAASELALLYVDPSQGDQVLALATFDGRDDIRQVVLFDRDGKLLSRSATREDGPPAPPDLDHHRLLEAGKAGAWEFSGPFWTPGMRLYRGVHFHQDQVGAVMLEAGIPRMWLGVLQNLLAGALAAVLSFLCAQFLARRFREGVAEPIASLIAAARQAADGQAGVHLHHNRGDELGALIDSFNDMLTQIASRDAKLAQYRDQLERQVGVRTEQLEKAKNAAEAASQAKSAFLATMSHEIRTPMNGVLGMTDLLLATPLSEQQRHYTEMVKRSGEHLLVIINDILDFSKIEAGKLTVEYIHFNFRELLDDIDQVFSPQAHGKGIALEFAIANDIPVAICGDPNRLRQVLFNLLGNAIKFTETGKITVKVHVTTEDAQAVGLRFEVHDTGIGVSREARGRIFDSFSQADGSTTRKHGGTGLGLAISKQLVELMGGSIGVDHALTQGSIFWFAVSFDKRRVDGEDGAFTPTLTMGLRALLVDERAEGRLPLERQLARWQLNSDSAGDAAEALRLLHEAAARGHPYDVAIVDMDLPTGSGLMLAAEIRADALIAGTRVILLSSERNAADTLQRRQAGVAFQLIKPPRACDLYDCIAAPPRGKERKRAAPPPPPPAAPGGAHAGDADAGAYAAPGQAHAAQAARERAGEPASGPADRPAANAVGQGAAQTAGRTAGQAALHAAGYAADAPGTAPAQAPAHPHGKGRRGRQRKVLLAEDNPVNVEVASAMLEGLGLTVSRAANGAEALDAVRGGSFDAVLMDCQMPVMDGLAATAEIRRHEQRLAPPRHVPVVAITANALPGDRETCLAAGMDDYLSKPFTQQGLSDTLARWIKLPQPRQARASEPQDDGAAARPAIPAAPAPATLNLRALEHIRALNPERGGALLERVLRTFLRDTPTHLETLRQAIAEGDAATLCRTGHSLKSSSANVGADTLARLCKDIEQLGRAGIADGASPVLAAMEHEFQCARLALSAILEREI</sequence>
<evidence type="ECO:0000256" key="2">
    <source>
        <dbReference type="ARBA" id="ARBA00004370"/>
    </source>
</evidence>
<feature type="modified residue" description="Phosphohistidine" evidence="16">
    <location>
        <position position="969"/>
    </location>
</feature>
<evidence type="ECO:0000256" key="8">
    <source>
        <dbReference type="ARBA" id="ARBA00022777"/>
    </source>
</evidence>
<keyword evidence="11" id="KW-0843">Virulence</keyword>
<evidence type="ECO:0000256" key="14">
    <source>
        <dbReference type="ARBA" id="ARBA00068150"/>
    </source>
</evidence>
<keyword evidence="6" id="KW-0732">Signal</keyword>
<keyword evidence="8 24" id="KW-0418">Kinase</keyword>
<feature type="transmembrane region" description="Helical" evidence="19">
    <location>
        <begin position="12"/>
        <end position="35"/>
    </location>
</feature>
<evidence type="ECO:0000256" key="19">
    <source>
        <dbReference type="SAM" id="Phobius"/>
    </source>
</evidence>
<feature type="domain" description="Response regulatory" evidence="21">
    <location>
        <begin position="528"/>
        <end position="649"/>
    </location>
</feature>
<dbReference type="PROSITE" id="PS50894">
    <property type="entry name" value="HPT"/>
    <property type="match status" value="1"/>
</dbReference>
<comment type="function">
    <text evidence="12">Member of the two-component regulatory system BvgS/BvgA. Phosphorylates BvgA via a four-step phosphorelay in response to environmental signals.</text>
</comment>
<keyword evidence="19" id="KW-0812">Transmembrane</keyword>
<dbReference type="GO" id="GO:0000155">
    <property type="term" value="F:phosphorelay sensor kinase activity"/>
    <property type="evidence" value="ECO:0007669"/>
    <property type="project" value="InterPro"/>
</dbReference>
<comment type="catalytic activity">
    <reaction evidence="1">
        <text>ATP + protein L-histidine = ADP + protein N-phospho-L-histidine.</text>
        <dbReference type="EC" id="2.7.13.3"/>
    </reaction>
</comment>
<feature type="modified residue" description="4-aspartylphosphate" evidence="17">
    <location>
        <position position="810"/>
    </location>
</feature>
<evidence type="ECO:0000256" key="6">
    <source>
        <dbReference type="ARBA" id="ARBA00022729"/>
    </source>
</evidence>
<dbReference type="SMART" id="SM00388">
    <property type="entry name" value="HisKA"/>
    <property type="match status" value="1"/>
</dbReference>
<evidence type="ECO:0000256" key="1">
    <source>
        <dbReference type="ARBA" id="ARBA00000085"/>
    </source>
</evidence>
<evidence type="ECO:0000256" key="15">
    <source>
        <dbReference type="ARBA" id="ARBA00070152"/>
    </source>
</evidence>
<feature type="domain" description="HAMP" evidence="22">
    <location>
        <begin position="196"/>
        <end position="248"/>
    </location>
</feature>
<keyword evidence="4 17" id="KW-0597">Phosphoprotein</keyword>
<dbReference type="SUPFAM" id="SSF47226">
    <property type="entry name" value="Histidine-containing phosphotransfer domain, HPT domain"/>
    <property type="match status" value="1"/>
</dbReference>
<name>A0A1I7KV67_9BURK</name>
<dbReference type="CDD" id="cd16922">
    <property type="entry name" value="HATPase_EvgS-ArcB-TorS-like"/>
    <property type="match status" value="1"/>
</dbReference>
<dbReference type="Gene3D" id="3.30.565.10">
    <property type="entry name" value="Histidine kinase-like ATPase, C-terminal domain"/>
    <property type="match status" value="1"/>
</dbReference>
<feature type="transmembrane region" description="Helical" evidence="19">
    <location>
        <begin position="173"/>
        <end position="191"/>
    </location>
</feature>
<dbReference type="CDD" id="cd00156">
    <property type="entry name" value="REC"/>
    <property type="match status" value="1"/>
</dbReference>
<dbReference type="PROSITE" id="PS50110">
    <property type="entry name" value="RESPONSE_REGULATORY"/>
    <property type="match status" value="2"/>
</dbReference>
<feature type="compositionally biased region" description="Low complexity" evidence="18">
    <location>
        <begin position="738"/>
        <end position="749"/>
    </location>
</feature>
<dbReference type="CDD" id="cd17546">
    <property type="entry name" value="REC_hyHK_CKI1_RcsC-like"/>
    <property type="match status" value="1"/>
</dbReference>
<dbReference type="SMART" id="SM00448">
    <property type="entry name" value="REC"/>
    <property type="match status" value="2"/>
</dbReference>
<dbReference type="Pfam" id="PF01627">
    <property type="entry name" value="Hpt"/>
    <property type="match status" value="1"/>
</dbReference>
<dbReference type="Gene3D" id="6.10.340.10">
    <property type="match status" value="1"/>
</dbReference>
<dbReference type="PRINTS" id="PR00344">
    <property type="entry name" value="BCTRLSENSOR"/>
</dbReference>
<dbReference type="Pfam" id="PF00512">
    <property type="entry name" value="HisKA"/>
    <property type="match status" value="1"/>
</dbReference>
<dbReference type="InterPro" id="IPR003594">
    <property type="entry name" value="HATPase_dom"/>
</dbReference>
<keyword evidence="7" id="KW-0547">Nucleotide-binding</keyword>
<dbReference type="InterPro" id="IPR003661">
    <property type="entry name" value="HisK_dim/P_dom"/>
</dbReference>
<dbReference type="SUPFAM" id="SSF55874">
    <property type="entry name" value="ATPase domain of HSP90 chaperone/DNA topoisomerase II/histidine kinase"/>
    <property type="match status" value="1"/>
</dbReference>
<reference evidence="25" key="1">
    <citation type="submission" date="2016-10" db="EMBL/GenBank/DDBJ databases">
        <authorList>
            <person name="Varghese N."/>
            <person name="Submissions S."/>
        </authorList>
    </citation>
    <scope>NUCLEOTIDE SEQUENCE [LARGE SCALE GENOMIC DNA]</scope>
    <source>
        <strain evidence="25">CGMCC 1.11014</strain>
    </source>
</reference>
<evidence type="ECO:0000259" key="22">
    <source>
        <dbReference type="PROSITE" id="PS50885"/>
    </source>
</evidence>
<evidence type="ECO:0000256" key="9">
    <source>
        <dbReference type="ARBA" id="ARBA00022840"/>
    </source>
</evidence>
<dbReference type="Pfam" id="PF00072">
    <property type="entry name" value="Response_reg"/>
    <property type="match status" value="2"/>
</dbReference>
<dbReference type="InterPro" id="IPR001789">
    <property type="entry name" value="Sig_transdc_resp-reg_receiver"/>
</dbReference>
<feature type="compositionally biased region" description="Low complexity" evidence="18">
    <location>
        <begin position="708"/>
        <end position="724"/>
    </location>
</feature>
<dbReference type="Pfam" id="PF02518">
    <property type="entry name" value="HATPase_c"/>
    <property type="match status" value="1"/>
</dbReference>
<dbReference type="OrthoDB" id="5290456at2"/>
<dbReference type="GO" id="GO:0005886">
    <property type="term" value="C:plasma membrane"/>
    <property type="evidence" value="ECO:0007669"/>
    <property type="project" value="UniProtKB-SubCell"/>
</dbReference>
<gene>
    <name evidence="24" type="ORF">SAMN05216552_10201</name>
</gene>
<evidence type="ECO:0000313" key="25">
    <source>
        <dbReference type="Proteomes" id="UP000199391"/>
    </source>
</evidence>
<dbReference type="InterPro" id="IPR008207">
    <property type="entry name" value="Sig_transdc_His_kin_Hpt_dom"/>
</dbReference>
<dbReference type="PANTHER" id="PTHR45339:SF5">
    <property type="entry name" value="HISTIDINE KINASE"/>
    <property type="match status" value="1"/>
</dbReference>
<evidence type="ECO:0000259" key="23">
    <source>
        <dbReference type="PROSITE" id="PS50894"/>
    </source>
</evidence>
<dbReference type="InterPro" id="IPR004358">
    <property type="entry name" value="Sig_transdc_His_kin-like_C"/>
</dbReference>
<feature type="domain" description="HPt" evidence="23">
    <location>
        <begin position="930"/>
        <end position="1023"/>
    </location>
</feature>
<dbReference type="SMART" id="SM00073">
    <property type="entry name" value="HPT"/>
    <property type="match status" value="1"/>
</dbReference>
<dbReference type="SMART" id="SM00304">
    <property type="entry name" value="HAMP"/>
    <property type="match status" value="1"/>
</dbReference>
<dbReference type="FunFam" id="1.10.287.130:FF:000002">
    <property type="entry name" value="Two-component osmosensing histidine kinase"/>
    <property type="match status" value="1"/>
</dbReference>
<dbReference type="SUPFAM" id="SSF47384">
    <property type="entry name" value="Homodimeric domain of signal transducing histidine kinase"/>
    <property type="match status" value="1"/>
</dbReference>
<dbReference type="Gene3D" id="1.10.287.130">
    <property type="match status" value="1"/>
</dbReference>
<keyword evidence="9" id="KW-0067">ATP-binding</keyword>
<feature type="compositionally biased region" description="Basic residues" evidence="18">
    <location>
        <begin position="750"/>
        <end position="759"/>
    </location>
</feature>
<evidence type="ECO:0000256" key="5">
    <source>
        <dbReference type="ARBA" id="ARBA00022679"/>
    </source>
</evidence>
<evidence type="ECO:0000256" key="4">
    <source>
        <dbReference type="ARBA" id="ARBA00022553"/>
    </source>
</evidence>
<dbReference type="Pfam" id="PF00672">
    <property type="entry name" value="HAMP"/>
    <property type="match status" value="1"/>
</dbReference>
<feature type="domain" description="Histidine kinase" evidence="20">
    <location>
        <begin position="288"/>
        <end position="509"/>
    </location>
</feature>
<evidence type="ECO:0000256" key="16">
    <source>
        <dbReference type="PROSITE-ProRule" id="PRU00110"/>
    </source>
</evidence>
<protein>
    <recommendedName>
        <fullName evidence="14">Sensory/regulatory protein RpfC</fullName>
        <ecNumber evidence="3">2.7.13.3</ecNumber>
    </recommendedName>
    <alternativeName>
        <fullName evidence="15">Virulence sensor protein BvgS</fullName>
    </alternativeName>
</protein>
<dbReference type="PROSITE" id="PS50885">
    <property type="entry name" value="HAMP"/>
    <property type="match status" value="1"/>
</dbReference>
<keyword evidence="5" id="KW-0808">Transferase</keyword>
<dbReference type="RefSeq" id="WP_093557310.1">
    <property type="nucleotide sequence ID" value="NZ_FPBO01000020.1"/>
</dbReference>
<comment type="subcellular location">
    <subcellularLocation>
        <location evidence="2">Membrane</location>
    </subcellularLocation>
</comment>